<accession>A0A250FA20</accession>
<keyword evidence="2" id="KW-1185">Reference proteome</keyword>
<gene>
    <name evidence="1" type="ORF">CGC53_06210</name>
</gene>
<name>A0A250FA20_9FLAO</name>
<dbReference type="Proteomes" id="UP000217276">
    <property type="component" value="Chromosome"/>
</dbReference>
<sequence>MIIGKKKDISFIDILSLIKCPEKYHWKIVWIYAFYYPSNLVYLEDKINSSKGYDIKLEDLKRIIESVGQLIELILIGDKGIIEDYSIEKEEEIKNKYDFFIEYVDSSYWEIFSKDNDFSNKLKEFDTNSKE</sequence>
<evidence type="ECO:0000313" key="1">
    <source>
        <dbReference type="EMBL" id="ATA81969.1"/>
    </source>
</evidence>
<organism evidence="1 2">
    <name type="scientific">Capnocytophaga leadbetteri</name>
    <dbReference type="NCBI Taxonomy" id="327575"/>
    <lineage>
        <taxon>Bacteria</taxon>
        <taxon>Pseudomonadati</taxon>
        <taxon>Bacteroidota</taxon>
        <taxon>Flavobacteriia</taxon>
        <taxon>Flavobacteriales</taxon>
        <taxon>Flavobacteriaceae</taxon>
        <taxon>Capnocytophaga</taxon>
    </lineage>
</organism>
<dbReference type="EMBL" id="CP022384">
    <property type="protein sequence ID" value="ATA81969.1"/>
    <property type="molecule type" value="Genomic_DNA"/>
</dbReference>
<evidence type="ECO:0000313" key="2">
    <source>
        <dbReference type="Proteomes" id="UP000217276"/>
    </source>
</evidence>
<reference evidence="2" key="1">
    <citation type="submission" date="2017-06" db="EMBL/GenBank/DDBJ databases">
        <title>Capnocytophaga spp. assemblies.</title>
        <authorList>
            <person name="Gulvik C.A."/>
        </authorList>
    </citation>
    <scope>NUCLEOTIDE SEQUENCE [LARGE SCALE GENOMIC DNA]</scope>
    <source>
        <strain evidence="2">H6253</strain>
    </source>
</reference>
<dbReference type="RefSeq" id="WP_095914032.1">
    <property type="nucleotide sequence ID" value="NZ_CAUUPF010000002.1"/>
</dbReference>
<dbReference type="AlphaFoldDB" id="A0A250FA20"/>
<protein>
    <submittedName>
        <fullName evidence="1">Uncharacterized protein</fullName>
    </submittedName>
</protein>
<proteinExistence type="predicted"/>
<dbReference type="KEGG" id="clk:CGC53_06210"/>